<comment type="caution">
    <text evidence="5">The sequence shown here is derived from an EMBL/GenBank/DDBJ whole genome shotgun (WGS) entry which is preliminary data.</text>
</comment>
<dbReference type="SMART" id="SM01374">
    <property type="entry name" value="Ribosomal_L14"/>
    <property type="match status" value="1"/>
</dbReference>
<keyword evidence="6" id="KW-1185">Reference proteome</keyword>
<dbReference type="Proteomes" id="UP000221165">
    <property type="component" value="Unassembled WGS sequence"/>
</dbReference>
<reference evidence="5 6" key="1">
    <citation type="journal article" date="2017" name="Int. J. Parasitol.">
        <title>The genome of the protozoan parasite Cystoisospora suis and a reverse vaccinology approach to identify vaccine candidates.</title>
        <authorList>
            <person name="Palmieri N."/>
            <person name="Shrestha A."/>
            <person name="Ruttkowski B."/>
            <person name="Beck T."/>
            <person name="Vogl C."/>
            <person name="Tomley F."/>
            <person name="Blake D.P."/>
            <person name="Joachim A."/>
        </authorList>
    </citation>
    <scope>NUCLEOTIDE SEQUENCE [LARGE SCALE GENOMIC DNA]</scope>
    <source>
        <strain evidence="5 6">Wien I</strain>
    </source>
</reference>
<accession>A0A2C6LFB7</accession>
<dbReference type="PANTHER" id="PTHR11761:SF3">
    <property type="entry name" value="LARGE RIBOSOMAL SUBUNIT PROTEIN UL14M"/>
    <property type="match status" value="1"/>
</dbReference>
<keyword evidence="3 4" id="KW-0687">Ribonucleoprotein</keyword>
<name>A0A2C6LFB7_9APIC</name>
<dbReference type="HAMAP" id="MF_01367">
    <property type="entry name" value="Ribosomal_uL14"/>
    <property type="match status" value="1"/>
</dbReference>
<dbReference type="VEuPathDB" id="ToxoDB:CSUI_000761"/>
<dbReference type="SUPFAM" id="SSF50193">
    <property type="entry name" value="Ribosomal protein L14"/>
    <property type="match status" value="1"/>
</dbReference>
<proteinExistence type="inferred from homology"/>
<gene>
    <name evidence="5" type="ORF">CSUI_000761</name>
</gene>
<dbReference type="GO" id="GO:0070180">
    <property type="term" value="F:large ribosomal subunit rRNA binding"/>
    <property type="evidence" value="ECO:0007669"/>
    <property type="project" value="TreeGrafter"/>
</dbReference>
<evidence type="ECO:0000313" key="5">
    <source>
        <dbReference type="EMBL" id="PHJ25373.1"/>
    </source>
</evidence>
<dbReference type="Pfam" id="PF00238">
    <property type="entry name" value="Ribosomal_L14"/>
    <property type="match status" value="1"/>
</dbReference>
<dbReference type="Gene3D" id="2.40.150.20">
    <property type="entry name" value="Ribosomal protein L14"/>
    <property type="match status" value="1"/>
</dbReference>
<keyword evidence="2 4" id="KW-0689">Ribosomal protein</keyword>
<dbReference type="OrthoDB" id="330431at2759"/>
<dbReference type="PANTHER" id="PTHR11761">
    <property type="entry name" value="50S/60S RIBOSOMAL PROTEIN L14/L23"/>
    <property type="match status" value="1"/>
</dbReference>
<dbReference type="InterPro" id="IPR036853">
    <property type="entry name" value="Ribosomal_uL14_sf"/>
</dbReference>
<sequence>MTQINSSFYVSDNTGVKKIFSIQNITKHSFLINMTDVILGIIKEINFNSSFKYSELVYGFVIRLKKNRNINNYYNYSFNDNAVILINKNFNPLGTRIFGLCPLELKKNKYLKFNALTLNII</sequence>
<evidence type="ECO:0000256" key="4">
    <source>
        <dbReference type="RuleBase" id="RU003949"/>
    </source>
</evidence>
<organism evidence="5 6">
    <name type="scientific">Cystoisospora suis</name>
    <dbReference type="NCBI Taxonomy" id="483139"/>
    <lineage>
        <taxon>Eukaryota</taxon>
        <taxon>Sar</taxon>
        <taxon>Alveolata</taxon>
        <taxon>Apicomplexa</taxon>
        <taxon>Conoidasida</taxon>
        <taxon>Coccidia</taxon>
        <taxon>Eucoccidiorida</taxon>
        <taxon>Eimeriorina</taxon>
        <taxon>Sarcocystidae</taxon>
        <taxon>Cystoisospora</taxon>
    </lineage>
</organism>
<dbReference type="CDD" id="cd00337">
    <property type="entry name" value="Ribosomal_uL14"/>
    <property type="match status" value="1"/>
</dbReference>
<dbReference type="GO" id="GO:0003735">
    <property type="term" value="F:structural constituent of ribosome"/>
    <property type="evidence" value="ECO:0007669"/>
    <property type="project" value="InterPro"/>
</dbReference>
<protein>
    <submittedName>
        <fullName evidence="5">Ribosomal protein l14</fullName>
    </submittedName>
</protein>
<evidence type="ECO:0000256" key="2">
    <source>
        <dbReference type="ARBA" id="ARBA00022980"/>
    </source>
</evidence>
<dbReference type="AlphaFoldDB" id="A0A2C6LFB7"/>
<dbReference type="InterPro" id="IPR000218">
    <property type="entry name" value="Ribosomal_uL14"/>
</dbReference>
<evidence type="ECO:0000313" key="6">
    <source>
        <dbReference type="Proteomes" id="UP000221165"/>
    </source>
</evidence>
<dbReference type="GO" id="GO:0006412">
    <property type="term" value="P:translation"/>
    <property type="evidence" value="ECO:0007669"/>
    <property type="project" value="InterPro"/>
</dbReference>
<comment type="similarity">
    <text evidence="1 4">Belongs to the universal ribosomal protein uL14 family.</text>
</comment>
<evidence type="ECO:0000256" key="1">
    <source>
        <dbReference type="ARBA" id="ARBA00010745"/>
    </source>
</evidence>
<dbReference type="EMBL" id="MIGC01000294">
    <property type="protein sequence ID" value="PHJ25373.1"/>
    <property type="molecule type" value="Genomic_DNA"/>
</dbReference>
<evidence type="ECO:0000256" key="3">
    <source>
        <dbReference type="ARBA" id="ARBA00023274"/>
    </source>
</evidence>
<dbReference type="GO" id="GO:0005762">
    <property type="term" value="C:mitochondrial large ribosomal subunit"/>
    <property type="evidence" value="ECO:0007669"/>
    <property type="project" value="TreeGrafter"/>
</dbReference>